<evidence type="ECO:0000313" key="2">
    <source>
        <dbReference type="Proteomes" id="UP000807504"/>
    </source>
</evidence>
<dbReference type="AlphaFoldDB" id="A0A8T0EA69"/>
<proteinExistence type="predicted"/>
<protein>
    <submittedName>
        <fullName evidence="1">Uncharacterized protein</fullName>
    </submittedName>
</protein>
<dbReference type="Proteomes" id="UP000807504">
    <property type="component" value="Unassembled WGS sequence"/>
</dbReference>
<accession>A0A8T0EA69</accession>
<reference evidence="1" key="2">
    <citation type="submission" date="2020-06" db="EMBL/GenBank/DDBJ databases">
        <authorList>
            <person name="Sheffer M."/>
        </authorList>
    </citation>
    <scope>NUCLEOTIDE SEQUENCE</scope>
</reference>
<sequence>MNLNHTHFCNRHSSPKLWSFPCIFSSRKIKEEAKEAMQATPTKMFRDHRFLPSSRPLRCFSHSKKFEFLFPPKQNQKWRAPICFARCCVKQCNGGDSIVQFYCSRLRLFSMMDSSGSGQFDLRNDCKKHPYKKTGTLGLSITQLSVSILLSTGGLTY</sequence>
<evidence type="ECO:0000313" key="1">
    <source>
        <dbReference type="EMBL" id="KAF8769926.1"/>
    </source>
</evidence>
<dbReference type="EMBL" id="JABXBU010002228">
    <property type="protein sequence ID" value="KAF8769926.1"/>
    <property type="molecule type" value="Genomic_DNA"/>
</dbReference>
<gene>
    <name evidence="1" type="ORF">HNY73_017516</name>
</gene>
<keyword evidence="2" id="KW-1185">Reference proteome</keyword>
<name>A0A8T0EA69_ARGBR</name>
<reference evidence="1" key="1">
    <citation type="journal article" date="2020" name="bioRxiv">
        <title>Chromosome-level reference genome of the European wasp spider Argiope bruennichi: a resource for studies on range expansion and evolutionary adaptation.</title>
        <authorList>
            <person name="Sheffer M.M."/>
            <person name="Hoppe A."/>
            <person name="Krehenwinkel H."/>
            <person name="Uhl G."/>
            <person name="Kuss A.W."/>
            <person name="Jensen L."/>
            <person name="Jensen C."/>
            <person name="Gillespie R.G."/>
            <person name="Hoff K.J."/>
            <person name="Prost S."/>
        </authorList>
    </citation>
    <scope>NUCLEOTIDE SEQUENCE</scope>
</reference>
<comment type="caution">
    <text evidence="1">The sequence shown here is derived from an EMBL/GenBank/DDBJ whole genome shotgun (WGS) entry which is preliminary data.</text>
</comment>
<organism evidence="1 2">
    <name type="scientific">Argiope bruennichi</name>
    <name type="common">Wasp spider</name>
    <name type="synonym">Aranea bruennichi</name>
    <dbReference type="NCBI Taxonomy" id="94029"/>
    <lineage>
        <taxon>Eukaryota</taxon>
        <taxon>Metazoa</taxon>
        <taxon>Ecdysozoa</taxon>
        <taxon>Arthropoda</taxon>
        <taxon>Chelicerata</taxon>
        <taxon>Arachnida</taxon>
        <taxon>Araneae</taxon>
        <taxon>Araneomorphae</taxon>
        <taxon>Entelegynae</taxon>
        <taxon>Araneoidea</taxon>
        <taxon>Araneidae</taxon>
        <taxon>Argiope</taxon>
    </lineage>
</organism>